<keyword evidence="6" id="KW-1185">Reference proteome</keyword>
<feature type="compositionally biased region" description="Low complexity" evidence="3">
    <location>
        <begin position="27"/>
        <end position="36"/>
    </location>
</feature>
<sequence>MTDRVYPAAKPNPPPAAMNGGGGGVNGTAANGVGPAKTGQLYNPNRPRPVGYRPPQNRRSRRSCSCRKCCCLTFIYTLIAILTLLLIAAIAACIFYVLYHPKHPTFSVSTIRISKFNLSSADPTGFYHLNSRLDFTLTAKNPNKKKITFVYDPMSVEFSGAGVDAGNATLPAFTHVNGNTTILKATILSDPTRDLDSDTVKPLKSDLTKKSGFPITAELNTMVQVQMGKIKTKKIGIRVICDGIKGFQPKNATSKTPTPGTTSDAKSLFSVNMATKLLSERSIGAFPFCCCARFQPTEQRILEKFAVYRPHSVLPDWQSRTVLSKKPTVADSKVKRDPKLTDGAWQEGFHYHFRLPPLQGSGCHLGCPFPPSGRENLATYLLYPRVLARLEFLVFESTSFDCWYNYEFNYTHN</sequence>
<dbReference type="GO" id="GO:0098542">
    <property type="term" value="P:defense response to other organism"/>
    <property type="evidence" value="ECO:0007669"/>
    <property type="project" value="InterPro"/>
</dbReference>
<dbReference type="OMA" id="IKILKWT"/>
<keyword evidence="4" id="KW-0812">Transmembrane</keyword>
<evidence type="ECO:0000256" key="4">
    <source>
        <dbReference type="SAM" id="Phobius"/>
    </source>
</evidence>
<dbReference type="Gramene" id="AUR62009142-RA">
    <property type="protein sequence ID" value="AUR62009142-RA:cds"/>
    <property type="gene ID" value="AUR62009142"/>
</dbReference>
<evidence type="ECO:0008006" key="7">
    <source>
        <dbReference type="Google" id="ProtNLM"/>
    </source>
</evidence>
<dbReference type="Proteomes" id="UP000596660">
    <property type="component" value="Unplaced"/>
</dbReference>
<protein>
    <recommendedName>
        <fullName evidence="7">Late embryogenesis abundant protein LEA-2 subgroup domain-containing protein</fullName>
    </recommendedName>
</protein>
<name>A0A803LBA3_CHEQI</name>
<dbReference type="InterPro" id="IPR044839">
    <property type="entry name" value="NDR1-like"/>
</dbReference>
<evidence type="ECO:0000313" key="6">
    <source>
        <dbReference type="Proteomes" id="UP000596660"/>
    </source>
</evidence>
<keyword evidence="4" id="KW-1133">Transmembrane helix</keyword>
<keyword evidence="2 4" id="KW-0472">Membrane</keyword>
<comment type="subcellular location">
    <subcellularLocation>
        <location evidence="1">Membrane</location>
    </subcellularLocation>
</comment>
<reference evidence="5" key="2">
    <citation type="submission" date="2021-03" db="UniProtKB">
        <authorList>
            <consortium name="EnsemblPlants"/>
        </authorList>
    </citation>
    <scope>IDENTIFICATION</scope>
</reference>
<feature type="region of interest" description="Disordered" evidence="3">
    <location>
        <begin position="1"/>
        <end position="61"/>
    </location>
</feature>
<proteinExistence type="predicted"/>
<evidence type="ECO:0000256" key="1">
    <source>
        <dbReference type="ARBA" id="ARBA00004370"/>
    </source>
</evidence>
<evidence type="ECO:0000256" key="3">
    <source>
        <dbReference type="SAM" id="MobiDB-lite"/>
    </source>
</evidence>
<reference evidence="5" key="1">
    <citation type="journal article" date="2017" name="Nature">
        <title>The genome of Chenopodium quinoa.</title>
        <authorList>
            <person name="Jarvis D.E."/>
            <person name="Ho Y.S."/>
            <person name="Lightfoot D.J."/>
            <person name="Schmoeckel S.M."/>
            <person name="Li B."/>
            <person name="Borm T.J.A."/>
            <person name="Ohyanagi H."/>
            <person name="Mineta K."/>
            <person name="Michell C.T."/>
            <person name="Saber N."/>
            <person name="Kharbatia N.M."/>
            <person name="Rupper R.R."/>
            <person name="Sharp A.R."/>
            <person name="Dally N."/>
            <person name="Boughton B.A."/>
            <person name="Woo Y.H."/>
            <person name="Gao G."/>
            <person name="Schijlen E.G.W.M."/>
            <person name="Guo X."/>
            <person name="Momin A.A."/>
            <person name="Negrao S."/>
            <person name="Al-Babili S."/>
            <person name="Gehring C."/>
            <person name="Roessner U."/>
            <person name="Jung C."/>
            <person name="Murphy K."/>
            <person name="Arold S.T."/>
            <person name="Gojobori T."/>
            <person name="van der Linden C.G."/>
            <person name="van Loo E.N."/>
            <person name="Jellen E.N."/>
            <person name="Maughan P.J."/>
            <person name="Tester M."/>
        </authorList>
    </citation>
    <scope>NUCLEOTIDE SEQUENCE [LARGE SCALE GENOMIC DNA]</scope>
    <source>
        <strain evidence="5">cv. PI 614886</strain>
    </source>
</reference>
<dbReference type="PANTHER" id="PTHR31234">
    <property type="entry name" value="LATE EMBRYOGENESIS ABUNDANT (LEA) HYDROXYPROLINE-RICH GLYCOPROTEIN FAMILY"/>
    <property type="match status" value="1"/>
</dbReference>
<feature type="transmembrane region" description="Helical" evidence="4">
    <location>
        <begin position="69"/>
        <end position="99"/>
    </location>
</feature>
<dbReference type="AlphaFoldDB" id="A0A803LBA3"/>
<organism evidence="5 6">
    <name type="scientific">Chenopodium quinoa</name>
    <name type="common">Quinoa</name>
    <dbReference type="NCBI Taxonomy" id="63459"/>
    <lineage>
        <taxon>Eukaryota</taxon>
        <taxon>Viridiplantae</taxon>
        <taxon>Streptophyta</taxon>
        <taxon>Embryophyta</taxon>
        <taxon>Tracheophyta</taxon>
        <taxon>Spermatophyta</taxon>
        <taxon>Magnoliopsida</taxon>
        <taxon>eudicotyledons</taxon>
        <taxon>Gunneridae</taxon>
        <taxon>Pentapetalae</taxon>
        <taxon>Caryophyllales</taxon>
        <taxon>Chenopodiaceae</taxon>
        <taxon>Chenopodioideae</taxon>
        <taxon>Atripliceae</taxon>
        <taxon>Chenopodium</taxon>
    </lineage>
</organism>
<dbReference type="EnsemblPlants" id="AUR62009142-RA">
    <property type="protein sequence ID" value="AUR62009142-RA:cds"/>
    <property type="gene ID" value="AUR62009142"/>
</dbReference>
<dbReference type="PANTHER" id="PTHR31234:SF2">
    <property type="entry name" value="OS05G0199100 PROTEIN"/>
    <property type="match status" value="1"/>
</dbReference>
<evidence type="ECO:0000256" key="2">
    <source>
        <dbReference type="ARBA" id="ARBA00023136"/>
    </source>
</evidence>
<accession>A0A803LBA3</accession>
<evidence type="ECO:0000313" key="5">
    <source>
        <dbReference type="EnsemblPlants" id="AUR62009142-RA:cds"/>
    </source>
</evidence>
<dbReference type="GO" id="GO:0005886">
    <property type="term" value="C:plasma membrane"/>
    <property type="evidence" value="ECO:0007669"/>
    <property type="project" value="TreeGrafter"/>
</dbReference>